<sequence>MALDILHNVIIGQPVRLDACISEGKGCAKRTYNATLCNLASADLHTGINGTVVVVGVQCLFALFFSVGQLFATAGTRMAMCCGALAKNNAKSMTVANGGIAIEDRLSVGFVRLGLAKAVFFLGVGRSWKNRNYLNDYLSKFSFIILAISSVSLKFLPVV</sequence>
<evidence type="ECO:0000256" key="1">
    <source>
        <dbReference type="SAM" id="Phobius"/>
    </source>
</evidence>
<organism evidence="2 3">
    <name type="scientific">Paenimyroides ummariense</name>
    <dbReference type="NCBI Taxonomy" id="913024"/>
    <lineage>
        <taxon>Bacteria</taxon>
        <taxon>Pseudomonadati</taxon>
        <taxon>Bacteroidota</taxon>
        <taxon>Flavobacteriia</taxon>
        <taxon>Flavobacteriales</taxon>
        <taxon>Flavobacteriaceae</taxon>
        <taxon>Paenimyroides</taxon>
    </lineage>
</organism>
<dbReference type="Proteomes" id="UP000199036">
    <property type="component" value="Unassembled WGS sequence"/>
</dbReference>
<protein>
    <submittedName>
        <fullName evidence="2">Uncharacterized protein</fullName>
    </submittedName>
</protein>
<name>A0A1I4X4G7_9FLAO</name>
<keyword evidence="3" id="KW-1185">Reference proteome</keyword>
<proteinExistence type="predicted"/>
<dbReference type="RefSeq" id="WP_143095568.1">
    <property type="nucleotide sequence ID" value="NZ_FOVI01000002.1"/>
</dbReference>
<dbReference type="EMBL" id="FOVI01000002">
    <property type="protein sequence ID" value="SFN20901.1"/>
    <property type="molecule type" value="Genomic_DNA"/>
</dbReference>
<evidence type="ECO:0000313" key="2">
    <source>
        <dbReference type="EMBL" id="SFN20901.1"/>
    </source>
</evidence>
<keyword evidence="1" id="KW-0812">Transmembrane</keyword>
<keyword evidence="1" id="KW-0472">Membrane</keyword>
<dbReference type="AlphaFoldDB" id="A0A1I4X4G7"/>
<keyword evidence="1" id="KW-1133">Transmembrane helix</keyword>
<gene>
    <name evidence="2" type="ORF">SAMN05421741_102117</name>
</gene>
<feature type="transmembrane region" description="Helical" evidence="1">
    <location>
        <begin position="48"/>
        <end position="71"/>
    </location>
</feature>
<reference evidence="3" key="1">
    <citation type="submission" date="2016-10" db="EMBL/GenBank/DDBJ databases">
        <authorList>
            <person name="Varghese N."/>
            <person name="Submissions S."/>
        </authorList>
    </citation>
    <scope>NUCLEOTIDE SEQUENCE [LARGE SCALE GENOMIC DNA]</scope>
    <source>
        <strain evidence="3">DS-12</strain>
    </source>
</reference>
<accession>A0A1I4X4G7</accession>
<evidence type="ECO:0000313" key="3">
    <source>
        <dbReference type="Proteomes" id="UP000199036"/>
    </source>
</evidence>